<dbReference type="EMBL" id="DUJO01000016">
    <property type="protein sequence ID" value="HII73411.1"/>
    <property type="molecule type" value="Genomic_DNA"/>
</dbReference>
<organism evidence="2 3">
    <name type="scientific">Sulfurisphaera tokodaii</name>
    <dbReference type="NCBI Taxonomy" id="111955"/>
    <lineage>
        <taxon>Archaea</taxon>
        <taxon>Thermoproteota</taxon>
        <taxon>Thermoprotei</taxon>
        <taxon>Sulfolobales</taxon>
        <taxon>Sulfolobaceae</taxon>
        <taxon>Sulfurisphaera</taxon>
    </lineage>
</organism>
<dbReference type="PANTHER" id="PTHR35902:SF3">
    <property type="entry name" value="NPCBM-ASSOCIATED, NEW3 DOMAIN OF ALPHA-GALACTOSIDASE"/>
    <property type="match status" value="1"/>
</dbReference>
<dbReference type="Gene3D" id="2.60.40.10">
    <property type="entry name" value="Immunoglobulins"/>
    <property type="match status" value="1"/>
</dbReference>
<evidence type="ECO:0000313" key="2">
    <source>
        <dbReference type="EMBL" id="HII73411.1"/>
    </source>
</evidence>
<feature type="transmembrane region" description="Helical" evidence="1">
    <location>
        <begin position="842"/>
        <end position="863"/>
    </location>
</feature>
<comment type="caution">
    <text evidence="2">The sequence shown here is derived from an EMBL/GenBank/DDBJ whole genome shotgun (WGS) entry which is preliminary data.</text>
</comment>
<sequence>MKRLSLLLVLFLLISPLLSLALPTTSTNFSATAQWEVTPPYNVAPGETLVPAQVTLTYNGEFTLYNVIIKPYNFPAISPFTSNTTYEISKIEPGQQLSLVFLVNISPSIPLGVYNFYISIYNSSIVFPDCVVSAQLPVLGYVNLYATAQASGILFPGERDVPIDITIYDTGSVSATDVTLFLNSSYPIQFVTKEVKVPEISTTTPATVQVLANVYSNATVGTYQLKLTALVFGTLYKSLNVSVSINSNQTVEGKLLNPSVIDDIGSYQDNVPINLQLEYTGPVEINSYSIIITLPQGFTNESGGNEIIINGGSVQPNEIIPLTFSLNTKNINLTSYTFPIKIIWNAVEGEGEIVSVVQYISFTLIAMGNNEIQITPLTSILYSNSINNVTILLTNQGSGNIYNVTLSVSSPQASILSYKSQIPEIKAGQSVSIPIELFIPEALQGNSLSITISLNYLNSMYEESQYSQELGFYVASKNYVPILISLNPPILSPGEFQSTQLILQNTLNTTLYNVSISLSSQGIYLNNTVFEIHTISPHGNYTVPIELFSSSPGTYTLTVSVSYFDSLVQNSEELNIPIYFSQLNAPSVPILLTLNYTVLTYDILQNAKLLITNTLNEPIYNVTISLSSQGEIYVNNTIITLPELKPLETLSIPIKVYVGTTGIVSISASMSYYISGQQKESEELINSLAAGSVDLVVTSVTTLNVGTIISVTGTIYNFGTGSANGLTVIAEPTRGLQVVGQNTYYVGNLGPDTSSTFTFAFRILNVTAFNRTAFNGFSDPSSFTRSFANFTGRVFLVPIEFVYTNDIGQVIHTYSNITIHVTNSSEAFTTLTFHSTTTHGRFFTLIGILILVVIVIVVVVLVLRRRRKE</sequence>
<reference evidence="2" key="1">
    <citation type="journal article" date="2020" name="bioRxiv">
        <title>A rank-normalized archaeal taxonomy based on genome phylogeny resolves widespread incomplete and uneven classifications.</title>
        <authorList>
            <person name="Rinke C."/>
            <person name="Chuvochina M."/>
            <person name="Mussig A.J."/>
            <person name="Chaumeil P.-A."/>
            <person name="Waite D.W."/>
            <person name="Whitman W.B."/>
            <person name="Parks D.H."/>
            <person name="Hugenholtz P."/>
        </authorList>
    </citation>
    <scope>NUCLEOTIDE SEQUENCE</scope>
    <source>
        <strain evidence="2">UBA8838</strain>
    </source>
</reference>
<dbReference type="GeneID" id="1458867"/>
<dbReference type="OMA" id="YVMQINT"/>
<evidence type="ECO:0000256" key="1">
    <source>
        <dbReference type="SAM" id="Phobius"/>
    </source>
</evidence>
<protein>
    <recommendedName>
        <fullName evidence="4">CARDB domain-containing protein</fullName>
    </recommendedName>
</protein>
<keyword evidence="1" id="KW-0812">Transmembrane</keyword>
<dbReference type="RefSeq" id="WP_010978900.1">
    <property type="nucleotide sequence ID" value="NZ_BAABQO010000017.1"/>
</dbReference>
<accession>A0A832TGI3</accession>
<dbReference type="Proteomes" id="UP000646844">
    <property type="component" value="Unassembled WGS sequence"/>
</dbReference>
<dbReference type="SUPFAM" id="SSF49309">
    <property type="entry name" value="Transglutaminase, two C-terminal domains"/>
    <property type="match status" value="1"/>
</dbReference>
<name>A0A832TGI3_9CREN</name>
<keyword evidence="1" id="KW-0472">Membrane</keyword>
<keyword evidence="1" id="KW-1133">Transmembrane helix</keyword>
<evidence type="ECO:0000313" key="3">
    <source>
        <dbReference type="Proteomes" id="UP000646844"/>
    </source>
</evidence>
<gene>
    <name evidence="2" type="ORF">HA332_03275</name>
</gene>
<dbReference type="PANTHER" id="PTHR35902">
    <property type="entry name" value="S-LAYER DOMAIN-LIKE PROTEIN-RELATED"/>
    <property type="match status" value="1"/>
</dbReference>
<proteinExistence type="predicted"/>
<dbReference type="InterPro" id="IPR013783">
    <property type="entry name" value="Ig-like_fold"/>
</dbReference>
<evidence type="ECO:0008006" key="4">
    <source>
        <dbReference type="Google" id="ProtNLM"/>
    </source>
</evidence>
<dbReference type="GO" id="GO:0003810">
    <property type="term" value="F:protein-glutamine gamma-glutamyltransferase activity"/>
    <property type="evidence" value="ECO:0007669"/>
    <property type="project" value="InterPro"/>
</dbReference>
<dbReference type="AlphaFoldDB" id="A0A832TGI3"/>
<dbReference type="InterPro" id="IPR036238">
    <property type="entry name" value="Transglutaminase_C_sf"/>
</dbReference>